<dbReference type="OMA" id="KWRARAN"/>
<dbReference type="GeneTree" id="ENSGT01030000235094"/>
<proteinExistence type="predicted"/>
<reference evidence="2" key="2">
    <citation type="submission" date="2020-02" db="EMBL/GenBank/DDBJ databases">
        <title>Esox lucius (northern pike) genome, fEsoLuc1, primary haplotype.</title>
        <authorList>
            <person name="Myers G."/>
            <person name="Karagic N."/>
            <person name="Meyer A."/>
            <person name="Pippel M."/>
            <person name="Reichard M."/>
            <person name="Winkler S."/>
            <person name="Tracey A."/>
            <person name="Sims Y."/>
            <person name="Howe K."/>
            <person name="Rhie A."/>
            <person name="Formenti G."/>
            <person name="Durbin R."/>
            <person name="Fedrigo O."/>
            <person name="Jarvis E.D."/>
        </authorList>
    </citation>
    <scope>NUCLEOTIDE SEQUENCE [LARGE SCALE GENOMIC DNA]</scope>
</reference>
<dbReference type="AlphaFoldDB" id="A0A3P8ZF41"/>
<evidence type="ECO:0000256" key="1">
    <source>
        <dbReference type="SAM" id="SignalP"/>
    </source>
</evidence>
<name>A0A3P8ZF41_ESOLU</name>
<evidence type="ECO:0000313" key="3">
    <source>
        <dbReference type="Proteomes" id="UP000265140"/>
    </source>
</evidence>
<dbReference type="InterPro" id="IPR009079">
    <property type="entry name" value="4_helix_cytokine-like_core"/>
</dbReference>
<sequence length="182" mass="20499">MFLSFTTVVTLLSIFTGGFSAPVNQTAGISWNKIKEGSLKLNNLAKRLLIEEFSHLKTVERDVKMPTVVVEARDKCDPTNLRLDSMPCFRKMVSALKNYRTVFGTISQFKKNCKKVGKTVNKVVKELLIDMKDSSPDSDENWSTVHSWEEPGLCHDSIEKLFSFSILMARVFAPGDPAKHNI</sequence>
<keyword evidence="3" id="KW-1185">Reference proteome</keyword>
<reference evidence="3" key="1">
    <citation type="journal article" date="2014" name="PLoS ONE">
        <title>The genome and linkage map of the northern pike (Esox lucius): conserved synteny revealed between the salmonid sister group and the Neoteleostei.</title>
        <authorList>
            <person name="Rondeau E.B."/>
            <person name="Minkley D.R."/>
            <person name="Leong J.S."/>
            <person name="Messmer A.M."/>
            <person name="Jantzen J.R."/>
            <person name="von Schalburg K.R."/>
            <person name="Lemon C."/>
            <person name="Bird N.H."/>
            <person name="Koop B.F."/>
        </authorList>
    </citation>
    <scope>NUCLEOTIDE SEQUENCE</scope>
</reference>
<protein>
    <submittedName>
        <fullName evidence="2">Uncharacterized protein</fullName>
    </submittedName>
</protein>
<dbReference type="Ensembl" id="ENSELUT00000016957.3">
    <property type="protein sequence ID" value="ENSELUP00000027048.2"/>
    <property type="gene ID" value="ENSELUG00000003127.3"/>
</dbReference>
<accession>A0A3P8ZF41</accession>
<keyword evidence="1" id="KW-0732">Signal</keyword>
<dbReference type="Proteomes" id="UP000265140">
    <property type="component" value="Chromosome 12"/>
</dbReference>
<feature type="chain" id="PRO_5030079180" evidence="1">
    <location>
        <begin position="21"/>
        <end position="182"/>
    </location>
</feature>
<reference evidence="2" key="3">
    <citation type="submission" date="2025-08" db="UniProtKB">
        <authorList>
            <consortium name="Ensembl"/>
        </authorList>
    </citation>
    <scope>IDENTIFICATION</scope>
</reference>
<organism evidence="2 3">
    <name type="scientific">Esox lucius</name>
    <name type="common">Northern pike</name>
    <dbReference type="NCBI Taxonomy" id="8010"/>
    <lineage>
        <taxon>Eukaryota</taxon>
        <taxon>Metazoa</taxon>
        <taxon>Chordata</taxon>
        <taxon>Craniata</taxon>
        <taxon>Vertebrata</taxon>
        <taxon>Euteleostomi</taxon>
        <taxon>Actinopterygii</taxon>
        <taxon>Neopterygii</taxon>
        <taxon>Teleostei</taxon>
        <taxon>Protacanthopterygii</taxon>
        <taxon>Esociformes</taxon>
        <taxon>Esocidae</taxon>
        <taxon>Esox</taxon>
    </lineage>
</organism>
<feature type="signal peptide" evidence="1">
    <location>
        <begin position="1"/>
        <end position="20"/>
    </location>
</feature>
<dbReference type="InParanoid" id="A0A3P8ZF41"/>
<reference evidence="2" key="4">
    <citation type="submission" date="2025-09" db="UniProtKB">
        <authorList>
            <consortium name="Ensembl"/>
        </authorList>
    </citation>
    <scope>IDENTIFICATION</scope>
</reference>
<dbReference type="Gene3D" id="1.20.1250.10">
    <property type="match status" value="1"/>
</dbReference>
<evidence type="ECO:0000313" key="2">
    <source>
        <dbReference type="Ensembl" id="ENSELUP00000027048.2"/>
    </source>
</evidence>